<dbReference type="GO" id="GO:0015031">
    <property type="term" value="P:protein transport"/>
    <property type="evidence" value="ECO:0007669"/>
    <property type="project" value="UniProtKB-KW"/>
</dbReference>
<evidence type="ECO:0000313" key="4">
    <source>
        <dbReference type="EMBL" id="KAI0301834.1"/>
    </source>
</evidence>
<keyword evidence="2" id="KW-0813">Transport</keyword>
<dbReference type="Pfam" id="PF03987">
    <property type="entry name" value="Autophagy_act_C"/>
    <property type="match status" value="1"/>
</dbReference>
<evidence type="ECO:0000256" key="2">
    <source>
        <dbReference type="ARBA" id="ARBA00022927"/>
    </source>
</evidence>
<reference evidence="4" key="1">
    <citation type="journal article" date="2022" name="New Phytol.">
        <title>Evolutionary transition to the ectomycorrhizal habit in the genomes of a hyperdiverse lineage of mushroom-forming fungi.</title>
        <authorList>
            <person name="Looney B."/>
            <person name="Miyauchi S."/>
            <person name="Morin E."/>
            <person name="Drula E."/>
            <person name="Courty P.E."/>
            <person name="Kohler A."/>
            <person name="Kuo A."/>
            <person name="LaButti K."/>
            <person name="Pangilinan J."/>
            <person name="Lipzen A."/>
            <person name="Riley R."/>
            <person name="Andreopoulos W."/>
            <person name="He G."/>
            <person name="Johnson J."/>
            <person name="Nolan M."/>
            <person name="Tritt A."/>
            <person name="Barry K.W."/>
            <person name="Grigoriev I.V."/>
            <person name="Nagy L.G."/>
            <person name="Hibbett D."/>
            <person name="Henrissat B."/>
            <person name="Matheny P.B."/>
            <person name="Labbe J."/>
            <person name="Martin F.M."/>
        </authorList>
    </citation>
    <scope>NUCLEOTIDE SEQUENCE</scope>
    <source>
        <strain evidence="4">BPL690</strain>
    </source>
</reference>
<evidence type="ECO:0000256" key="3">
    <source>
        <dbReference type="ARBA" id="ARBA00023006"/>
    </source>
</evidence>
<feature type="non-terminal residue" evidence="4">
    <location>
        <position position="101"/>
    </location>
</feature>
<dbReference type="EMBL" id="WTXG01000012">
    <property type="protein sequence ID" value="KAI0301834.1"/>
    <property type="molecule type" value="Genomic_DNA"/>
</dbReference>
<dbReference type="Proteomes" id="UP001203297">
    <property type="component" value="Unassembled WGS sequence"/>
</dbReference>
<keyword evidence="3" id="KW-0072">Autophagy</keyword>
<name>A0AAD4M4M7_9AGAM</name>
<keyword evidence="1" id="KW-0833">Ubl conjugation pathway</keyword>
<dbReference type="GO" id="GO:0019787">
    <property type="term" value="F:ubiquitin-like protein transferase activity"/>
    <property type="evidence" value="ECO:0007669"/>
    <property type="project" value="InterPro"/>
</dbReference>
<feature type="non-terminal residue" evidence="4">
    <location>
        <position position="1"/>
    </location>
</feature>
<accession>A0AAD4M4M7</accession>
<keyword evidence="2" id="KW-0653">Protein transport</keyword>
<gene>
    <name evidence="4" type="ORF">B0F90DRAFT_1935913</name>
</gene>
<sequence>TAPTLTRPQFDKACKAFINKPACSTSSPNASRLRGWLWREHPTVPRLGYLTRTIPLQGEIVNDLAVARDIPPEPGFLSCSQSITFSSTFQVPVFYFTVHDT</sequence>
<comment type="caution">
    <text evidence="4">The sequence shown here is derived from an EMBL/GenBank/DDBJ whole genome shotgun (WGS) entry which is preliminary data.</text>
</comment>
<keyword evidence="5" id="KW-1185">Reference proteome</keyword>
<dbReference type="AlphaFoldDB" id="A0AAD4M4M7"/>
<proteinExistence type="predicted"/>
<organism evidence="4 5">
    <name type="scientific">Multifurca ochricompacta</name>
    <dbReference type="NCBI Taxonomy" id="376703"/>
    <lineage>
        <taxon>Eukaryota</taxon>
        <taxon>Fungi</taxon>
        <taxon>Dikarya</taxon>
        <taxon>Basidiomycota</taxon>
        <taxon>Agaricomycotina</taxon>
        <taxon>Agaricomycetes</taxon>
        <taxon>Russulales</taxon>
        <taxon>Russulaceae</taxon>
        <taxon>Multifurca</taxon>
    </lineage>
</organism>
<protein>
    <submittedName>
        <fullName evidence="4">Uncharacterized protein</fullName>
    </submittedName>
</protein>
<evidence type="ECO:0000313" key="5">
    <source>
        <dbReference type="Proteomes" id="UP001203297"/>
    </source>
</evidence>
<evidence type="ECO:0000256" key="1">
    <source>
        <dbReference type="ARBA" id="ARBA00022786"/>
    </source>
</evidence>
<dbReference type="InterPro" id="IPR007135">
    <property type="entry name" value="Atg3/Atg10"/>
</dbReference>
<dbReference type="GO" id="GO:0006914">
    <property type="term" value="P:autophagy"/>
    <property type="evidence" value="ECO:0007669"/>
    <property type="project" value="UniProtKB-KW"/>
</dbReference>